<dbReference type="InterPro" id="IPR036397">
    <property type="entry name" value="RNaseH_sf"/>
</dbReference>
<dbReference type="InterPro" id="IPR001584">
    <property type="entry name" value="Integrase_cat-core"/>
</dbReference>
<dbReference type="GO" id="GO:0015074">
    <property type="term" value="P:DNA integration"/>
    <property type="evidence" value="ECO:0007669"/>
    <property type="project" value="InterPro"/>
</dbReference>
<dbReference type="Gene3D" id="3.30.420.10">
    <property type="entry name" value="Ribonuclease H-like superfamily/Ribonuclease H"/>
    <property type="match status" value="1"/>
</dbReference>
<dbReference type="SUPFAM" id="SSF53098">
    <property type="entry name" value="Ribonuclease H-like"/>
    <property type="match status" value="1"/>
</dbReference>
<sequence length="112" mass="12703">MIKIQETSRPWEIVHMDWVTGLAPGGDRSYNACLVIVDIFSKTPIFLPCQKDDTAMHTALLIWNSVVSWTGIFTNIISDRDPKLLQHCAQIFTNYLALNCLSLQPTTHKLMV</sequence>
<keyword evidence="1" id="KW-0694">RNA-binding</keyword>
<dbReference type="PANTHER" id="PTHR35046:SF9">
    <property type="entry name" value="RNA-DIRECTED DNA POLYMERASE"/>
    <property type="match status" value="1"/>
</dbReference>
<evidence type="ECO:0000313" key="4">
    <source>
        <dbReference type="Proteomes" id="UP000765509"/>
    </source>
</evidence>
<evidence type="ECO:0000256" key="1">
    <source>
        <dbReference type="ARBA" id="ARBA00022884"/>
    </source>
</evidence>
<dbReference type="AlphaFoldDB" id="A0A9Q3PVC6"/>
<organism evidence="3 4">
    <name type="scientific">Austropuccinia psidii MF-1</name>
    <dbReference type="NCBI Taxonomy" id="1389203"/>
    <lineage>
        <taxon>Eukaryota</taxon>
        <taxon>Fungi</taxon>
        <taxon>Dikarya</taxon>
        <taxon>Basidiomycota</taxon>
        <taxon>Pucciniomycotina</taxon>
        <taxon>Pucciniomycetes</taxon>
        <taxon>Pucciniales</taxon>
        <taxon>Sphaerophragmiaceae</taxon>
        <taxon>Austropuccinia</taxon>
    </lineage>
</organism>
<dbReference type="InterPro" id="IPR012337">
    <property type="entry name" value="RNaseH-like_sf"/>
</dbReference>
<comment type="caution">
    <text evidence="3">The sequence shown here is derived from an EMBL/GenBank/DDBJ whole genome shotgun (WGS) entry which is preliminary data.</text>
</comment>
<evidence type="ECO:0000313" key="3">
    <source>
        <dbReference type="EMBL" id="MBW0574761.1"/>
    </source>
</evidence>
<protein>
    <recommendedName>
        <fullName evidence="2">Integrase catalytic domain-containing protein</fullName>
    </recommendedName>
</protein>
<name>A0A9Q3PVC6_9BASI</name>
<proteinExistence type="predicted"/>
<dbReference type="GO" id="GO:0003723">
    <property type="term" value="F:RNA binding"/>
    <property type="evidence" value="ECO:0007669"/>
    <property type="project" value="UniProtKB-KW"/>
</dbReference>
<dbReference type="EMBL" id="AVOT02094887">
    <property type="protein sequence ID" value="MBW0574761.1"/>
    <property type="molecule type" value="Genomic_DNA"/>
</dbReference>
<evidence type="ECO:0000259" key="2">
    <source>
        <dbReference type="PROSITE" id="PS50994"/>
    </source>
</evidence>
<reference evidence="3" key="1">
    <citation type="submission" date="2021-03" db="EMBL/GenBank/DDBJ databases">
        <title>Draft genome sequence of rust myrtle Austropuccinia psidii MF-1, a brazilian biotype.</title>
        <authorList>
            <person name="Quecine M.C."/>
            <person name="Pachon D.M.R."/>
            <person name="Bonatelli M.L."/>
            <person name="Correr F.H."/>
            <person name="Franceschini L.M."/>
            <person name="Leite T.F."/>
            <person name="Margarido G.R.A."/>
            <person name="Almeida C.A."/>
            <person name="Ferrarezi J.A."/>
            <person name="Labate C.A."/>
        </authorList>
    </citation>
    <scope>NUCLEOTIDE SEQUENCE</scope>
    <source>
        <strain evidence="3">MF-1</strain>
    </source>
</reference>
<feature type="domain" description="Integrase catalytic" evidence="2">
    <location>
        <begin position="6"/>
        <end position="112"/>
    </location>
</feature>
<accession>A0A9Q3PVC6</accession>
<dbReference type="PANTHER" id="PTHR35046">
    <property type="entry name" value="ZINC KNUCKLE (CCHC-TYPE) FAMILY PROTEIN"/>
    <property type="match status" value="1"/>
</dbReference>
<dbReference type="Proteomes" id="UP000765509">
    <property type="component" value="Unassembled WGS sequence"/>
</dbReference>
<gene>
    <name evidence="3" type="ORF">O181_114476</name>
</gene>
<dbReference type="PROSITE" id="PS50994">
    <property type="entry name" value="INTEGRASE"/>
    <property type="match status" value="1"/>
</dbReference>
<dbReference type="GO" id="GO:0005634">
    <property type="term" value="C:nucleus"/>
    <property type="evidence" value="ECO:0007669"/>
    <property type="project" value="UniProtKB-ARBA"/>
</dbReference>
<keyword evidence="4" id="KW-1185">Reference proteome</keyword>